<keyword evidence="3" id="KW-1003">Cell membrane</keyword>
<evidence type="ECO:0000256" key="3">
    <source>
        <dbReference type="ARBA" id="ARBA00022475"/>
    </source>
</evidence>
<feature type="compositionally biased region" description="Basic and acidic residues" evidence="17">
    <location>
        <begin position="469"/>
        <end position="483"/>
    </location>
</feature>
<keyword evidence="4 18" id="KW-0812">Transmembrane</keyword>
<evidence type="ECO:0000256" key="1">
    <source>
        <dbReference type="ARBA" id="ARBA00004487"/>
    </source>
</evidence>
<protein>
    <recommendedName>
        <fullName evidence="19">G-protein coupled receptors family 3 profile domain-containing protein</fullName>
    </recommendedName>
</protein>
<gene>
    <name evidence="20" type="ORF">NP493_1519g00032</name>
</gene>
<dbReference type="GO" id="GO:0045211">
    <property type="term" value="C:postsynaptic membrane"/>
    <property type="evidence" value="ECO:0007669"/>
    <property type="project" value="UniProtKB-SubCell"/>
</dbReference>
<feature type="transmembrane region" description="Helical" evidence="18">
    <location>
        <begin position="334"/>
        <end position="355"/>
    </location>
</feature>
<evidence type="ECO:0000313" key="20">
    <source>
        <dbReference type="EMBL" id="KAK2162476.1"/>
    </source>
</evidence>
<evidence type="ECO:0000256" key="10">
    <source>
        <dbReference type="ARBA" id="ARBA00023157"/>
    </source>
</evidence>
<dbReference type="InterPro" id="IPR043458">
    <property type="entry name" value="GPR158/179"/>
</dbReference>
<dbReference type="Proteomes" id="UP001209878">
    <property type="component" value="Unassembled WGS sequence"/>
</dbReference>
<evidence type="ECO:0000313" key="21">
    <source>
        <dbReference type="Proteomes" id="UP001209878"/>
    </source>
</evidence>
<dbReference type="InterPro" id="IPR017978">
    <property type="entry name" value="GPCR_3_C"/>
</dbReference>
<evidence type="ECO:0000256" key="4">
    <source>
        <dbReference type="ARBA" id="ARBA00022692"/>
    </source>
</evidence>
<evidence type="ECO:0000256" key="14">
    <source>
        <dbReference type="ARBA" id="ARBA00023257"/>
    </source>
</evidence>
<keyword evidence="5" id="KW-0732">Signal</keyword>
<keyword evidence="21" id="KW-1185">Reference proteome</keyword>
<dbReference type="AlphaFoldDB" id="A0AAD9NBV1"/>
<dbReference type="GO" id="GO:0004930">
    <property type="term" value="F:G protein-coupled receptor activity"/>
    <property type="evidence" value="ECO:0007669"/>
    <property type="project" value="UniProtKB-KW"/>
</dbReference>
<feature type="transmembrane region" description="Helical" evidence="18">
    <location>
        <begin position="179"/>
        <end position="197"/>
    </location>
</feature>
<feature type="transmembrane region" description="Helical" evidence="18">
    <location>
        <begin position="269"/>
        <end position="292"/>
    </location>
</feature>
<dbReference type="PROSITE" id="PS50259">
    <property type="entry name" value="G_PROTEIN_RECEP_F3_4"/>
    <property type="match status" value="1"/>
</dbReference>
<evidence type="ECO:0000256" key="6">
    <source>
        <dbReference type="ARBA" id="ARBA00022989"/>
    </source>
</evidence>
<reference evidence="20" key="1">
    <citation type="journal article" date="2023" name="Mol. Biol. Evol.">
        <title>Third-Generation Sequencing Reveals the Adaptive Role of the Epigenome in Three Deep-Sea Polychaetes.</title>
        <authorList>
            <person name="Perez M."/>
            <person name="Aroh O."/>
            <person name="Sun Y."/>
            <person name="Lan Y."/>
            <person name="Juniper S.K."/>
            <person name="Young C.R."/>
            <person name="Angers B."/>
            <person name="Qian P.Y."/>
        </authorList>
    </citation>
    <scope>NUCLEOTIDE SEQUENCE</scope>
    <source>
        <tissue evidence="20">Vestimentum</tissue>
    </source>
</reference>
<feature type="transmembrane region" description="Helical" evidence="18">
    <location>
        <begin position="304"/>
        <end position="322"/>
    </location>
</feature>
<dbReference type="Pfam" id="PF00003">
    <property type="entry name" value="7tm_3"/>
    <property type="match status" value="1"/>
</dbReference>
<evidence type="ECO:0000256" key="16">
    <source>
        <dbReference type="ARBA" id="ARBA00034104"/>
    </source>
</evidence>
<comment type="caution">
    <text evidence="20">The sequence shown here is derived from an EMBL/GenBank/DDBJ whole genome shotgun (WGS) entry which is preliminary data.</text>
</comment>
<feature type="transmembrane region" description="Helical" evidence="18">
    <location>
        <begin position="144"/>
        <end position="167"/>
    </location>
</feature>
<evidence type="ECO:0000256" key="17">
    <source>
        <dbReference type="SAM" id="MobiDB-lite"/>
    </source>
</evidence>
<evidence type="ECO:0000256" key="7">
    <source>
        <dbReference type="ARBA" id="ARBA00023018"/>
    </source>
</evidence>
<feature type="region of interest" description="Disordered" evidence="17">
    <location>
        <begin position="461"/>
        <end position="490"/>
    </location>
</feature>
<dbReference type="GO" id="GO:0043005">
    <property type="term" value="C:neuron projection"/>
    <property type="evidence" value="ECO:0007669"/>
    <property type="project" value="UniProtKB-SubCell"/>
</dbReference>
<organism evidence="20 21">
    <name type="scientific">Ridgeia piscesae</name>
    <name type="common">Tubeworm</name>
    <dbReference type="NCBI Taxonomy" id="27915"/>
    <lineage>
        <taxon>Eukaryota</taxon>
        <taxon>Metazoa</taxon>
        <taxon>Spiralia</taxon>
        <taxon>Lophotrochozoa</taxon>
        <taxon>Annelida</taxon>
        <taxon>Polychaeta</taxon>
        <taxon>Sedentaria</taxon>
        <taxon>Canalipalpata</taxon>
        <taxon>Sabellida</taxon>
        <taxon>Siboglinidae</taxon>
        <taxon>Ridgeia</taxon>
    </lineage>
</organism>
<name>A0AAD9NBV1_RIDPI</name>
<feature type="transmembrane region" description="Helical" evidence="18">
    <location>
        <begin position="218"/>
        <end position="239"/>
    </location>
</feature>
<comment type="similarity">
    <text evidence="2">Belongs to the G-protein coupled receptor 3 family.</text>
</comment>
<sequence>MDIDQCANGSGAFANTHHCRETTECRPVSGMGLQRGAYRCHCLPGFYMPSSTNSHDGFFSGLEVERSYLARQLNISDGYDRSFQCRPCAQGCLNCSSDSACFAEYDVVLRCIPLGIQSFCITVAAVVAFVIARMRKTKVIKSSMWVLLECIILGSLLLYSTVIVQYFAPTCVTCLLVPWLREVGFAIVYGGLILKIYRILAEFQSRKAHRVEIRDKDLVVYLCAIVVVVVGYMAAWTAVTMDNLKDDETMLELGLTSDNLQYYSCISHWWNYVIETGEFLFLCYGIYWCYCIRAAPSDYREAKYISWAIYNETIVSATFHIIRHFVWLTIHPDYLFLMCFLRCQITVTVTLLLVIGPKLWYTHRPPETTYRNRTYSGDVHDNILPESLKLRTAINSNGDVDVGEINLSEMDPEDIRSELKRLYTQLQIYKTKAMRKDNPHISKRRGGRKQTHRRFSLQAFHHKHKYHHEPRSDFDHELSKTPEESTNSAEGVAISMAEESSIGECRTPTVTFKPGHKSMY</sequence>
<keyword evidence="9 18" id="KW-0472">Membrane</keyword>
<dbReference type="PANTHER" id="PTHR32546:SF26">
    <property type="entry name" value="SMOG, ISOFORM D"/>
    <property type="match status" value="1"/>
</dbReference>
<evidence type="ECO:0000256" key="8">
    <source>
        <dbReference type="ARBA" id="ARBA00023040"/>
    </source>
</evidence>
<keyword evidence="14" id="KW-0628">Postsynaptic cell membrane</keyword>
<comment type="subcellular location">
    <subcellularLocation>
        <location evidence="1">Cell projection</location>
        <location evidence="1">Neuron projection</location>
    </subcellularLocation>
    <subcellularLocation>
        <location evidence="16">Postsynaptic cell membrane</location>
        <topology evidence="16">Multi-pass membrane protein</topology>
    </subcellularLocation>
</comment>
<dbReference type="EMBL" id="JAODUO010001520">
    <property type="protein sequence ID" value="KAK2162476.1"/>
    <property type="molecule type" value="Genomic_DNA"/>
</dbReference>
<keyword evidence="10" id="KW-1015">Disulfide bond</keyword>
<keyword evidence="12" id="KW-0325">Glycoprotein</keyword>
<evidence type="ECO:0000256" key="2">
    <source>
        <dbReference type="ARBA" id="ARBA00007242"/>
    </source>
</evidence>
<evidence type="ECO:0000256" key="18">
    <source>
        <dbReference type="SAM" id="Phobius"/>
    </source>
</evidence>
<keyword evidence="15" id="KW-0966">Cell projection</keyword>
<evidence type="ECO:0000256" key="5">
    <source>
        <dbReference type="ARBA" id="ARBA00022729"/>
    </source>
</evidence>
<proteinExistence type="inferred from homology"/>
<evidence type="ECO:0000259" key="19">
    <source>
        <dbReference type="PROSITE" id="PS50259"/>
    </source>
</evidence>
<feature type="domain" description="G-protein coupled receptors family 3 profile" evidence="19">
    <location>
        <begin position="109"/>
        <end position="378"/>
    </location>
</feature>
<keyword evidence="11" id="KW-0675">Receptor</keyword>
<keyword evidence="13" id="KW-0807">Transducer</keyword>
<dbReference type="PANTHER" id="PTHR32546">
    <property type="entry name" value="G-PROTEIN COUPLED RECEPTOR 158-RELATED"/>
    <property type="match status" value="1"/>
</dbReference>
<keyword evidence="7" id="KW-0770">Synapse</keyword>
<keyword evidence="8" id="KW-0297">G-protein coupled receptor</keyword>
<dbReference type="Pfam" id="PF22572">
    <property type="entry name" value="GPR158_179_EC"/>
    <property type="match status" value="1"/>
</dbReference>
<dbReference type="CDD" id="cd15293">
    <property type="entry name" value="7tmC_GPR158-like"/>
    <property type="match status" value="1"/>
</dbReference>
<accession>A0AAD9NBV1</accession>
<evidence type="ECO:0000256" key="9">
    <source>
        <dbReference type="ARBA" id="ARBA00023136"/>
    </source>
</evidence>
<evidence type="ECO:0000256" key="11">
    <source>
        <dbReference type="ARBA" id="ARBA00023170"/>
    </source>
</evidence>
<evidence type="ECO:0000256" key="12">
    <source>
        <dbReference type="ARBA" id="ARBA00023180"/>
    </source>
</evidence>
<keyword evidence="6 18" id="KW-1133">Transmembrane helix</keyword>
<evidence type="ECO:0000256" key="13">
    <source>
        <dbReference type="ARBA" id="ARBA00023224"/>
    </source>
</evidence>
<dbReference type="InterPro" id="IPR054714">
    <property type="entry name" value="GPR158_179_extracellular"/>
</dbReference>
<feature type="transmembrane region" description="Helical" evidence="18">
    <location>
        <begin position="114"/>
        <end position="132"/>
    </location>
</feature>
<evidence type="ECO:0000256" key="15">
    <source>
        <dbReference type="ARBA" id="ARBA00023273"/>
    </source>
</evidence>